<sequence>MHISMQIFKKDTKKYTYTLTKICCTTCLITGKEPKVMYTHVIQS</sequence>
<accession>A0A0A9GB13</accession>
<reference evidence="1" key="2">
    <citation type="journal article" date="2015" name="Data Brief">
        <title>Shoot transcriptome of the giant reed, Arundo donax.</title>
        <authorList>
            <person name="Barrero R.A."/>
            <person name="Guerrero F.D."/>
            <person name="Moolhuijzen P."/>
            <person name="Goolsby J.A."/>
            <person name="Tidwell J."/>
            <person name="Bellgard S.E."/>
            <person name="Bellgard M.I."/>
        </authorList>
    </citation>
    <scope>NUCLEOTIDE SEQUENCE</scope>
    <source>
        <tissue evidence="1">Shoot tissue taken approximately 20 cm above the soil surface</tissue>
    </source>
</reference>
<organism evidence="1">
    <name type="scientific">Arundo donax</name>
    <name type="common">Giant reed</name>
    <name type="synonym">Donax arundinaceus</name>
    <dbReference type="NCBI Taxonomy" id="35708"/>
    <lineage>
        <taxon>Eukaryota</taxon>
        <taxon>Viridiplantae</taxon>
        <taxon>Streptophyta</taxon>
        <taxon>Embryophyta</taxon>
        <taxon>Tracheophyta</taxon>
        <taxon>Spermatophyta</taxon>
        <taxon>Magnoliopsida</taxon>
        <taxon>Liliopsida</taxon>
        <taxon>Poales</taxon>
        <taxon>Poaceae</taxon>
        <taxon>PACMAD clade</taxon>
        <taxon>Arundinoideae</taxon>
        <taxon>Arundineae</taxon>
        <taxon>Arundo</taxon>
    </lineage>
</organism>
<name>A0A0A9GB13_ARUDO</name>
<dbReference type="AlphaFoldDB" id="A0A0A9GB13"/>
<proteinExistence type="predicted"/>
<evidence type="ECO:0000313" key="1">
    <source>
        <dbReference type="EMBL" id="JAE22280.1"/>
    </source>
</evidence>
<dbReference type="EMBL" id="GBRH01175616">
    <property type="protein sequence ID" value="JAE22280.1"/>
    <property type="molecule type" value="Transcribed_RNA"/>
</dbReference>
<protein>
    <submittedName>
        <fullName evidence="1">Uncharacterized protein</fullName>
    </submittedName>
</protein>
<reference evidence="1" key="1">
    <citation type="submission" date="2014-09" db="EMBL/GenBank/DDBJ databases">
        <authorList>
            <person name="Magalhaes I.L.F."/>
            <person name="Oliveira U."/>
            <person name="Santos F.R."/>
            <person name="Vidigal T.H.D.A."/>
            <person name="Brescovit A.D."/>
            <person name="Santos A.J."/>
        </authorList>
    </citation>
    <scope>NUCLEOTIDE SEQUENCE</scope>
    <source>
        <tissue evidence="1">Shoot tissue taken approximately 20 cm above the soil surface</tissue>
    </source>
</reference>